<dbReference type="EC" id="3.1.1.-" evidence="3"/>
<feature type="region of interest" description="Disordered" evidence="4">
    <location>
        <begin position="134"/>
        <end position="155"/>
    </location>
</feature>
<name>A0AAE0C9G7_9CHLO</name>
<dbReference type="Proteomes" id="UP001190700">
    <property type="component" value="Unassembled WGS sequence"/>
</dbReference>
<dbReference type="PROSITE" id="PS00122">
    <property type="entry name" value="CARBOXYLESTERASE_B_1"/>
    <property type="match status" value="1"/>
</dbReference>
<dbReference type="SUPFAM" id="SSF53474">
    <property type="entry name" value="alpha/beta-Hydrolases"/>
    <property type="match status" value="1"/>
</dbReference>
<evidence type="ECO:0000313" key="6">
    <source>
        <dbReference type="EMBL" id="KAK3250862.1"/>
    </source>
</evidence>
<dbReference type="InterPro" id="IPR019826">
    <property type="entry name" value="Carboxylesterase_B_AS"/>
</dbReference>
<dbReference type="InterPro" id="IPR019819">
    <property type="entry name" value="Carboxylesterase_B_CS"/>
</dbReference>
<dbReference type="InterPro" id="IPR029058">
    <property type="entry name" value="AB_hydrolase_fold"/>
</dbReference>
<evidence type="ECO:0000256" key="3">
    <source>
        <dbReference type="RuleBase" id="RU361235"/>
    </source>
</evidence>
<evidence type="ECO:0000256" key="1">
    <source>
        <dbReference type="ARBA" id="ARBA00005964"/>
    </source>
</evidence>
<organism evidence="6 7">
    <name type="scientific">Cymbomonas tetramitiformis</name>
    <dbReference type="NCBI Taxonomy" id="36881"/>
    <lineage>
        <taxon>Eukaryota</taxon>
        <taxon>Viridiplantae</taxon>
        <taxon>Chlorophyta</taxon>
        <taxon>Pyramimonadophyceae</taxon>
        <taxon>Pyramimonadales</taxon>
        <taxon>Pyramimonadaceae</taxon>
        <taxon>Cymbomonas</taxon>
    </lineage>
</organism>
<evidence type="ECO:0000256" key="2">
    <source>
        <dbReference type="ARBA" id="ARBA00022801"/>
    </source>
</evidence>
<dbReference type="Gene3D" id="3.40.50.1820">
    <property type="entry name" value="alpha/beta hydrolase"/>
    <property type="match status" value="1"/>
</dbReference>
<dbReference type="AlphaFoldDB" id="A0AAE0C9G7"/>
<comment type="caution">
    <text evidence="6">The sequence shown here is derived from an EMBL/GenBank/DDBJ whole genome shotgun (WGS) entry which is preliminary data.</text>
</comment>
<dbReference type="InterPro" id="IPR050309">
    <property type="entry name" value="Type-B_Carboxylest/Lipase"/>
</dbReference>
<feature type="domain" description="Carboxylesterase type B" evidence="5">
    <location>
        <begin position="79"/>
        <end position="310"/>
    </location>
</feature>
<reference evidence="6 7" key="1">
    <citation type="journal article" date="2015" name="Genome Biol. Evol.">
        <title>Comparative Genomics of a Bacterivorous Green Alga Reveals Evolutionary Causalities and Consequences of Phago-Mixotrophic Mode of Nutrition.</title>
        <authorList>
            <person name="Burns J.A."/>
            <person name="Paasch A."/>
            <person name="Narechania A."/>
            <person name="Kim E."/>
        </authorList>
    </citation>
    <scope>NUCLEOTIDE SEQUENCE [LARGE SCALE GENOMIC DNA]</scope>
    <source>
        <strain evidence="6 7">PLY_AMNH</strain>
    </source>
</reference>
<evidence type="ECO:0000313" key="7">
    <source>
        <dbReference type="Proteomes" id="UP001190700"/>
    </source>
</evidence>
<dbReference type="InterPro" id="IPR002018">
    <property type="entry name" value="CarbesteraseB"/>
</dbReference>
<dbReference type="GO" id="GO:0016787">
    <property type="term" value="F:hydrolase activity"/>
    <property type="evidence" value="ECO:0007669"/>
    <property type="project" value="UniProtKB-KW"/>
</dbReference>
<comment type="similarity">
    <text evidence="1 3">Belongs to the type-B carboxylesterase/lipase family.</text>
</comment>
<dbReference type="PANTHER" id="PTHR11559">
    <property type="entry name" value="CARBOXYLESTERASE"/>
    <property type="match status" value="1"/>
</dbReference>
<dbReference type="EMBL" id="LGRX02026448">
    <property type="protein sequence ID" value="KAK3250862.1"/>
    <property type="molecule type" value="Genomic_DNA"/>
</dbReference>
<protein>
    <recommendedName>
        <fullName evidence="3">Carboxylic ester hydrolase</fullName>
        <ecNumber evidence="3">3.1.1.-</ecNumber>
    </recommendedName>
</protein>
<dbReference type="PROSITE" id="PS00941">
    <property type="entry name" value="CARBOXYLESTERASE_B_2"/>
    <property type="match status" value="1"/>
</dbReference>
<dbReference type="Pfam" id="PF00135">
    <property type="entry name" value="COesterase"/>
    <property type="match status" value="1"/>
</dbReference>
<evidence type="ECO:0000256" key="4">
    <source>
        <dbReference type="SAM" id="MobiDB-lite"/>
    </source>
</evidence>
<accession>A0AAE0C9G7</accession>
<evidence type="ECO:0000259" key="5">
    <source>
        <dbReference type="Pfam" id="PF00135"/>
    </source>
</evidence>
<keyword evidence="2 3" id="KW-0378">Hydrolase</keyword>
<gene>
    <name evidence="6" type="ORF">CYMTET_39779</name>
</gene>
<keyword evidence="7" id="KW-1185">Reference proteome</keyword>
<sequence>MLFCFDVRLLARALRPRVAPQASGLAEQPGDAHSIYSHFRGPSCRLCAYSHTMNILTTVWLSITSAAAAKSWPVGAHVAVGTELGEVVGTVEDGWEVFKGIPYAEAPVKDLRFAPAQPVAPWRTQLDATAFRSPCLQDPRADPSQQPNPEAPPPSEDCLFLNIWRPAREQRADCLDEACPPLPVMVWIHGGGFMAGAGSSGWMWGGHLARDQKAVVVSLNYRLGVLGFLVSDELESTYGGNGGLNGVQDQIVALRWVQRHISAFGGSPRHVTIFGESSGGMSTCLLTVSPEAQGLFHRSIVQSGPCIVPAEAGWGPGTASFGAAVSEAVMRSVNATSLAQLREVCLLVSLLPLAASVPH</sequence>
<proteinExistence type="inferred from homology"/>